<sequence>MVELTVSQVAGIIAALVFVVQLLLPVILGALLTGILKPENNLTTWSVVSRFLHSSYWPNILGSDSVASRSVHRPVLAVIWSRPL</sequence>
<reference evidence="2 3" key="1">
    <citation type="journal article" date="2014" name="Nat. Commun.">
        <title>Multiple recent horizontal transfers of a large genomic region in cheese making fungi.</title>
        <authorList>
            <person name="Cheeseman K."/>
            <person name="Ropars J."/>
            <person name="Renault P."/>
            <person name="Dupont J."/>
            <person name="Gouzy J."/>
            <person name="Branca A."/>
            <person name="Abraham A.L."/>
            <person name="Ceppi M."/>
            <person name="Conseiller E."/>
            <person name="Debuchy R."/>
            <person name="Malagnac F."/>
            <person name="Goarin A."/>
            <person name="Silar P."/>
            <person name="Lacoste S."/>
            <person name="Sallet E."/>
            <person name="Bensimon A."/>
            <person name="Giraud T."/>
            <person name="Brygoo Y."/>
        </authorList>
    </citation>
    <scope>NUCLEOTIDE SEQUENCE [LARGE SCALE GENOMIC DNA]</scope>
    <source>
        <strain evidence="3">FM 013</strain>
    </source>
</reference>
<proteinExistence type="predicted"/>
<accession>A0A0G4PX20</accession>
<dbReference type="AlphaFoldDB" id="A0A0G4PX20"/>
<keyword evidence="3" id="KW-1185">Reference proteome</keyword>
<dbReference type="Proteomes" id="UP000053732">
    <property type="component" value="Unassembled WGS sequence"/>
</dbReference>
<evidence type="ECO:0000256" key="1">
    <source>
        <dbReference type="SAM" id="Phobius"/>
    </source>
</evidence>
<evidence type="ECO:0000313" key="2">
    <source>
        <dbReference type="EMBL" id="CRL30713.1"/>
    </source>
</evidence>
<keyword evidence="1" id="KW-0472">Membrane</keyword>
<evidence type="ECO:0000313" key="3">
    <source>
        <dbReference type="Proteomes" id="UP000053732"/>
    </source>
</evidence>
<gene>
    <name evidence="2" type="ORF">PCAMFM013_S057g000035</name>
</gene>
<dbReference type="STRING" id="1429867.A0A0G4PX20"/>
<feature type="transmembrane region" description="Helical" evidence="1">
    <location>
        <begin position="12"/>
        <end position="36"/>
    </location>
</feature>
<keyword evidence="1" id="KW-0812">Transmembrane</keyword>
<name>A0A0G4PX20_PENC3</name>
<keyword evidence="1" id="KW-1133">Transmembrane helix</keyword>
<protein>
    <submittedName>
        <fullName evidence="2">Str. FM013</fullName>
    </submittedName>
</protein>
<dbReference type="EMBL" id="HG793190">
    <property type="protein sequence ID" value="CRL30713.1"/>
    <property type="molecule type" value="Genomic_DNA"/>
</dbReference>
<organism evidence="2 3">
    <name type="scientific">Penicillium camemberti (strain FM 013)</name>
    <dbReference type="NCBI Taxonomy" id="1429867"/>
    <lineage>
        <taxon>Eukaryota</taxon>
        <taxon>Fungi</taxon>
        <taxon>Dikarya</taxon>
        <taxon>Ascomycota</taxon>
        <taxon>Pezizomycotina</taxon>
        <taxon>Eurotiomycetes</taxon>
        <taxon>Eurotiomycetidae</taxon>
        <taxon>Eurotiales</taxon>
        <taxon>Aspergillaceae</taxon>
        <taxon>Penicillium</taxon>
    </lineage>
</organism>